<evidence type="ECO:0000256" key="1">
    <source>
        <dbReference type="SAM" id="MobiDB-lite"/>
    </source>
</evidence>
<dbReference type="EMBL" id="HBJA01129990">
    <property type="protein sequence ID" value="CAE0833355.1"/>
    <property type="molecule type" value="Transcribed_RNA"/>
</dbReference>
<feature type="compositionally biased region" description="Basic and acidic residues" evidence="1">
    <location>
        <begin position="124"/>
        <end position="138"/>
    </location>
</feature>
<gene>
    <name evidence="2" type="ORF">EGYM00163_LOCUS44646</name>
    <name evidence="3" type="ORF">EGYM00163_LOCUS44647</name>
</gene>
<accession>A0A6T2IXV5</accession>
<feature type="region of interest" description="Disordered" evidence="1">
    <location>
        <begin position="121"/>
        <end position="164"/>
    </location>
</feature>
<evidence type="ECO:0000313" key="3">
    <source>
        <dbReference type="EMBL" id="CAE0833355.1"/>
    </source>
</evidence>
<organism evidence="3">
    <name type="scientific">Eutreptiella gymnastica</name>
    <dbReference type="NCBI Taxonomy" id="73025"/>
    <lineage>
        <taxon>Eukaryota</taxon>
        <taxon>Discoba</taxon>
        <taxon>Euglenozoa</taxon>
        <taxon>Euglenida</taxon>
        <taxon>Spirocuta</taxon>
        <taxon>Euglenophyceae</taxon>
        <taxon>Eutreptiales</taxon>
        <taxon>Eutreptiaceae</taxon>
        <taxon>Eutreptiella</taxon>
    </lineage>
</organism>
<feature type="region of interest" description="Disordered" evidence="1">
    <location>
        <begin position="193"/>
        <end position="212"/>
    </location>
</feature>
<evidence type="ECO:0000313" key="2">
    <source>
        <dbReference type="EMBL" id="CAE0833354.1"/>
    </source>
</evidence>
<dbReference type="AlphaFoldDB" id="A0A6T2IXV5"/>
<dbReference type="EMBL" id="HBJA01129989">
    <property type="protein sequence ID" value="CAE0833354.1"/>
    <property type="molecule type" value="Transcribed_RNA"/>
</dbReference>
<proteinExistence type="predicted"/>
<reference evidence="3" key="1">
    <citation type="submission" date="2021-01" db="EMBL/GenBank/DDBJ databases">
        <authorList>
            <person name="Corre E."/>
            <person name="Pelletier E."/>
            <person name="Niang G."/>
            <person name="Scheremetjew M."/>
            <person name="Finn R."/>
            <person name="Kale V."/>
            <person name="Holt S."/>
            <person name="Cochrane G."/>
            <person name="Meng A."/>
            <person name="Brown T."/>
            <person name="Cohen L."/>
        </authorList>
    </citation>
    <scope>NUCLEOTIDE SEQUENCE</scope>
    <source>
        <strain evidence="3">CCMP1594</strain>
    </source>
</reference>
<name>A0A6T2IXV5_9EUGL</name>
<protein>
    <submittedName>
        <fullName evidence="3">Uncharacterized protein</fullName>
    </submittedName>
</protein>
<sequence>MRPGTARAAQAAVQGTSWRLAHTHTPVRTTSPLCALDTDARARTHADGAHGAECVFRVCSEGGKLQASRLKQLSVDGRQCHIDESARSPGDNTDHTRLGRACSPCHNRCTYLLRSWAQEATPGHTDERALKVDRHNTPDPDGGPVKTLAGPHIHTHERDQSRNNIRHVPRGWYDMGRSNAHARMRRARYISRQKVGPRESENARQNSSAGPQHLWRHFRVGSEQNSAAECEGVVAVKSID</sequence>